<keyword evidence="3" id="KW-1185">Reference proteome</keyword>
<proteinExistence type="predicted"/>
<reference evidence="2 3" key="1">
    <citation type="submission" date="2014-06" db="EMBL/GenBank/DDBJ databases">
        <authorList>
            <consortium name="DOE Joint Genome Institute"/>
            <person name="Kuo A."/>
            <person name="Kohler A."/>
            <person name="Nagy L.G."/>
            <person name="Floudas D."/>
            <person name="Copeland A."/>
            <person name="Barry K.W."/>
            <person name="Cichocki N."/>
            <person name="Veneault-Fourrey C."/>
            <person name="LaButti K."/>
            <person name="Lindquist E.A."/>
            <person name="Lipzen A."/>
            <person name="Lundell T."/>
            <person name="Morin E."/>
            <person name="Murat C."/>
            <person name="Sun H."/>
            <person name="Tunlid A."/>
            <person name="Henrissat B."/>
            <person name="Grigoriev I.V."/>
            <person name="Hibbett D.S."/>
            <person name="Martin F."/>
            <person name="Nordberg H.P."/>
            <person name="Cantor M.N."/>
            <person name="Hua S.X."/>
        </authorList>
    </citation>
    <scope>NUCLEOTIDE SEQUENCE [LARGE SCALE GENOMIC DNA]</scope>
    <source>
        <strain evidence="2 3">ATCC 200175</strain>
    </source>
</reference>
<dbReference type="Proteomes" id="UP000053647">
    <property type="component" value="Unassembled WGS sequence"/>
</dbReference>
<organism evidence="2 3">
    <name type="scientific">Paxillus involutus ATCC 200175</name>
    <dbReference type="NCBI Taxonomy" id="664439"/>
    <lineage>
        <taxon>Eukaryota</taxon>
        <taxon>Fungi</taxon>
        <taxon>Dikarya</taxon>
        <taxon>Basidiomycota</taxon>
        <taxon>Agaricomycotina</taxon>
        <taxon>Agaricomycetes</taxon>
        <taxon>Agaricomycetidae</taxon>
        <taxon>Boletales</taxon>
        <taxon>Paxilineae</taxon>
        <taxon>Paxillaceae</taxon>
        <taxon>Paxillus</taxon>
    </lineage>
</organism>
<dbReference type="PANTHER" id="PTHR46791">
    <property type="entry name" value="EXPRESSED PROTEIN"/>
    <property type="match status" value="1"/>
</dbReference>
<dbReference type="AlphaFoldDB" id="A0A0C9THT9"/>
<reference evidence="3" key="2">
    <citation type="submission" date="2015-01" db="EMBL/GenBank/DDBJ databases">
        <title>Evolutionary Origins and Diversification of the Mycorrhizal Mutualists.</title>
        <authorList>
            <consortium name="DOE Joint Genome Institute"/>
            <consortium name="Mycorrhizal Genomics Consortium"/>
            <person name="Kohler A."/>
            <person name="Kuo A."/>
            <person name="Nagy L.G."/>
            <person name="Floudas D."/>
            <person name="Copeland A."/>
            <person name="Barry K.W."/>
            <person name="Cichocki N."/>
            <person name="Veneault-Fourrey C."/>
            <person name="LaButti K."/>
            <person name="Lindquist E.A."/>
            <person name="Lipzen A."/>
            <person name="Lundell T."/>
            <person name="Morin E."/>
            <person name="Murat C."/>
            <person name="Riley R."/>
            <person name="Ohm R."/>
            <person name="Sun H."/>
            <person name="Tunlid A."/>
            <person name="Henrissat B."/>
            <person name="Grigoriev I.V."/>
            <person name="Hibbett D.S."/>
            <person name="Martin F."/>
        </authorList>
    </citation>
    <scope>NUCLEOTIDE SEQUENCE [LARGE SCALE GENOMIC DNA]</scope>
    <source>
        <strain evidence="3">ATCC 200175</strain>
    </source>
</reference>
<evidence type="ECO:0000313" key="3">
    <source>
        <dbReference type="Proteomes" id="UP000053647"/>
    </source>
</evidence>
<accession>A0A0C9THT9</accession>
<feature type="non-terminal residue" evidence="2">
    <location>
        <position position="1"/>
    </location>
</feature>
<evidence type="ECO:0000313" key="2">
    <source>
        <dbReference type="EMBL" id="KIJ06896.1"/>
    </source>
</evidence>
<feature type="domain" description="Integrase core" evidence="1">
    <location>
        <begin position="25"/>
        <end position="61"/>
    </location>
</feature>
<dbReference type="PANTHER" id="PTHR46791:SF5">
    <property type="entry name" value="CLR5 DOMAIN-CONTAINING PROTEIN-RELATED"/>
    <property type="match status" value="1"/>
</dbReference>
<evidence type="ECO:0000259" key="1">
    <source>
        <dbReference type="Pfam" id="PF24764"/>
    </source>
</evidence>
<protein>
    <recommendedName>
        <fullName evidence="1">Integrase core domain-containing protein</fullName>
    </recommendedName>
</protein>
<dbReference type="Pfam" id="PF24764">
    <property type="entry name" value="rva_4"/>
    <property type="match status" value="1"/>
</dbReference>
<name>A0A0C9THT9_PAXIN</name>
<dbReference type="InterPro" id="IPR058913">
    <property type="entry name" value="Integrase_dom_put"/>
</dbReference>
<dbReference type="OrthoDB" id="2686689at2759"/>
<sequence>LRLSMQRIDPLGRMLRGRATVERQVYSVPRSNYLWHMDGHHKLIRWGFVIHGIIDGYCCTVCH</sequence>
<gene>
    <name evidence="2" type="ORF">PAXINDRAFT_91322</name>
</gene>
<dbReference type="HOGENOM" id="CLU_202236_0_0_1"/>
<dbReference type="EMBL" id="KN820108">
    <property type="protein sequence ID" value="KIJ06896.1"/>
    <property type="molecule type" value="Genomic_DNA"/>
</dbReference>